<evidence type="ECO:0000259" key="1">
    <source>
        <dbReference type="Pfam" id="PF00534"/>
    </source>
</evidence>
<evidence type="ECO:0000313" key="2">
    <source>
        <dbReference type="EMBL" id="EKY00672.1"/>
    </source>
</evidence>
<accession>L1NBT0</accession>
<dbReference type="STRING" id="1127696.HMPREF9134_01409"/>
<feature type="domain" description="Glycosyl transferase family 1" evidence="1">
    <location>
        <begin position="228"/>
        <end position="383"/>
    </location>
</feature>
<dbReference type="PANTHER" id="PTHR12526:SF630">
    <property type="entry name" value="GLYCOSYLTRANSFERASE"/>
    <property type="match status" value="1"/>
</dbReference>
<proteinExistence type="predicted"/>
<dbReference type="PANTHER" id="PTHR12526">
    <property type="entry name" value="GLYCOSYLTRANSFERASE"/>
    <property type="match status" value="1"/>
</dbReference>
<gene>
    <name evidence="2" type="ORF">HMPREF9134_01409</name>
</gene>
<sequence>MRGFFLACFRMDTKGLHVAIVHRRLALGGAEEVSRETSLIFRQMGICTHFFAEEHRAEEWVLPTCPEISLTLFPEGVRLWTRESADVILRESKARGIQVVIIPIALPNDQLAYLRSAGLRLIYWCHSSPLWELIDRRERAGYKPHHPWHKNIYSLLIRRTRRLLVPDRTRLIKWYRHLVSEVDCFITLAPGYIKIFADSLGLSEEEQKKFVSLPNMVCPPKGELTLLGRPKKIIFMGRLSYADKRADRLIYIWEQIHRELPEWSVEIYGQGKEEKYLRALIEDKQLPRISLRGYAPDPSLIYPQSSVLAMTSTYEGWGLVLTEAQSYGVVPIAFGCSDGVKEIIGTGEQYGRLVTPFDLDEYATKLRELCLREELRQSLAEASMRRVEEYFPERNIPRWQGIFDQL</sequence>
<dbReference type="HOGENOM" id="CLU_009583_0_0_10"/>
<dbReference type="PATRIC" id="fig|1127696.3.peg.1275"/>
<dbReference type="Pfam" id="PF00534">
    <property type="entry name" value="Glycos_transf_1"/>
    <property type="match status" value="1"/>
</dbReference>
<dbReference type="Proteomes" id="UP000010408">
    <property type="component" value="Unassembled WGS sequence"/>
</dbReference>
<dbReference type="EMBL" id="AMEQ01000037">
    <property type="protein sequence ID" value="EKY00672.1"/>
    <property type="molecule type" value="Genomic_DNA"/>
</dbReference>
<dbReference type="GO" id="GO:0016757">
    <property type="term" value="F:glycosyltransferase activity"/>
    <property type="evidence" value="ECO:0007669"/>
    <property type="project" value="InterPro"/>
</dbReference>
<dbReference type="InterPro" id="IPR001296">
    <property type="entry name" value="Glyco_trans_1"/>
</dbReference>
<organism evidence="2 3">
    <name type="scientific">Porphyromonas catoniae F0037</name>
    <dbReference type="NCBI Taxonomy" id="1127696"/>
    <lineage>
        <taxon>Bacteria</taxon>
        <taxon>Pseudomonadati</taxon>
        <taxon>Bacteroidota</taxon>
        <taxon>Bacteroidia</taxon>
        <taxon>Bacteroidales</taxon>
        <taxon>Porphyromonadaceae</taxon>
        <taxon>Porphyromonas</taxon>
    </lineage>
</organism>
<dbReference type="eggNOG" id="COG0438">
    <property type="taxonomic scope" value="Bacteria"/>
</dbReference>
<dbReference type="Gene3D" id="3.40.50.2000">
    <property type="entry name" value="Glycogen Phosphorylase B"/>
    <property type="match status" value="1"/>
</dbReference>
<keyword evidence="2" id="KW-0808">Transferase</keyword>
<reference evidence="2 3" key="1">
    <citation type="submission" date="2012-05" db="EMBL/GenBank/DDBJ databases">
        <authorList>
            <person name="Weinstock G."/>
            <person name="Sodergren E."/>
            <person name="Lobos E.A."/>
            <person name="Fulton L."/>
            <person name="Fulton R."/>
            <person name="Courtney L."/>
            <person name="Fronick C."/>
            <person name="O'Laughlin M."/>
            <person name="Godfrey J."/>
            <person name="Wilson R.M."/>
            <person name="Miner T."/>
            <person name="Farmer C."/>
            <person name="Delehaunty K."/>
            <person name="Cordes M."/>
            <person name="Minx P."/>
            <person name="Tomlinson C."/>
            <person name="Chen J."/>
            <person name="Wollam A."/>
            <person name="Pepin K.H."/>
            <person name="Bhonagiri V."/>
            <person name="Zhang X."/>
            <person name="Suruliraj S."/>
            <person name="Warren W."/>
            <person name="Mitreva M."/>
            <person name="Mardis E.R."/>
            <person name="Wilson R.K."/>
        </authorList>
    </citation>
    <scope>NUCLEOTIDE SEQUENCE [LARGE SCALE GENOMIC DNA]</scope>
    <source>
        <strain evidence="2 3">F0037</strain>
    </source>
</reference>
<evidence type="ECO:0000313" key="3">
    <source>
        <dbReference type="Proteomes" id="UP000010408"/>
    </source>
</evidence>
<protein>
    <submittedName>
        <fullName evidence="2">Glycosyltransferase, group 1 family protein</fullName>
    </submittedName>
</protein>
<dbReference type="SUPFAM" id="SSF53756">
    <property type="entry name" value="UDP-Glycosyltransferase/glycogen phosphorylase"/>
    <property type="match status" value="1"/>
</dbReference>
<name>L1NBT0_9PORP</name>
<comment type="caution">
    <text evidence="2">The sequence shown here is derived from an EMBL/GenBank/DDBJ whole genome shotgun (WGS) entry which is preliminary data.</text>
</comment>
<dbReference type="AlphaFoldDB" id="L1NBT0"/>